<evidence type="ECO:0000313" key="9">
    <source>
        <dbReference type="Proteomes" id="UP000010297"/>
    </source>
</evidence>
<dbReference type="Gene3D" id="2.40.50.100">
    <property type="match status" value="1"/>
</dbReference>
<evidence type="ECO:0000259" key="7">
    <source>
        <dbReference type="Pfam" id="PF25989"/>
    </source>
</evidence>
<sequence>MVSPRFLNLQTWKLTMNIRKLAISTTLCLFFIAGCDSAEMNDPSAAPAKINVVTQTLGAEDIYSIRNFPARITAVKTAQIRPQVGGIIKKRLFIQGSEIREGQALFQIDAAPFEADVEMANAALARAKATYQQMSSRAYRFSQLQKNAAISQQDLEDAKAASAQAAADLAEATASLNRKKLDLNYATVKAPISGRVDQEFVTEGALVSPGDTQAMAIIQQLDRVYVDARVPSQALRSLYLPSDAVPANPSNVTAVVLDDEGKPYDTPARLLFSGMSVNDETGDVVLRAEVENPQRTLLPGMFAKLQITRLIQKEGLAIPEQAINRAEGKNTVWMVGQDNKAKRVEIQTGEQTAKGITVTAGLKVGDKIVIEGQDKLQEGAEVTARSDKAHR</sequence>
<dbReference type="PANTHER" id="PTHR30158">
    <property type="entry name" value="ACRA/E-RELATED COMPONENT OF DRUG EFFLUX TRANSPORTER"/>
    <property type="match status" value="1"/>
</dbReference>
<dbReference type="Gene3D" id="2.40.420.20">
    <property type="match status" value="1"/>
</dbReference>
<evidence type="ECO:0000259" key="4">
    <source>
        <dbReference type="Pfam" id="PF25876"/>
    </source>
</evidence>
<dbReference type="Pfam" id="PF25944">
    <property type="entry name" value="Beta-barrel_RND"/>
    <property type="match status" value="1"/>
</dbReference>
<dbReference type="Pfam" id="PF25917">
    <property type="entry name" value="BSH_RND"/>
    <property type="match status" value="1"/>
</dbReference>
<dbReference type="SUPFAM" id="SSF111369">
    <property type="entry name" value="HlyD-like secretion proteins"/>
    <property type="match status" value="1"/>
</dbReference>
<feature type="domain" description="Multidrug resistance protein MdtA-like beta-barrel" evidence="6">
    <location>
        <begin position="224"/>
        <end position="307"/>
    </location>
</feature>
<comment type="caution">
    <text evidence="8">The sequence shown here is derived from an EMBL/GenBank/DDBJ whole genome shotgun (WGS) entry which is preliminary data.</text>
</comment>
<protein>
    <submittedName>
        <fullName evidence="8">Acriflavine resistance protein AcrE</fullName>
    </submittedName>
</protein>
<evidence type="ECO:0000313" key="8">
    <source>
        <dbReference type="EMBL" id="GAB53038.1"/>
    </source>
</evidence>
<dbReference type="InterPro" id="IPR058624">
    <property type="entry name" value="MdtA-like_HH"/>
</dbReference>
<dbReference type="GO" id="GO:0005886">
    <property type="term" value="C:plasma membrane"/>
    <property type="evidence" value="ECO:0007669"/>
    <property type="project" value="TreeGrafter"/>
</dbReference>
<comment type="similarity">
    <text evidence="2">Belongs to the membrane fusion protein (MFP) (TC 8.A.1) family.</text>
</comment>
<evidence type="ECO:0000259" key="5">
    <source>
        <dbReference type="Pfam" id="PF25917"/>
    </source>
</evidence>
<dbReference type="eggNOG" id="COG0845">
    <property type="taxonomic scope" value="Bacteria"/>
</dbReference>
<accession>H5V4Y0</accession>
<name>H5V4Y0_ATLHE</name>
<feature type="domain" description="Multidrug resistance protein MdtA-like alpha-helical hairpin" evidence="4">
    <location>
        <begin position="118"/>
        <end position="186"/>
    </location>
</feature>
<dbReference type="Pfam" id="PF25876">
    <property type="entry name" value="HH_MFP_RND"/>
    <property type="match status" value="1"/>
</dbReference>
<dbReference type="PANTHER" id="PTHR30158:SF3">
    <property type="entry name" value="MULTIDRUG EFFLUX PUMP SUBUNIT ACRA-RELATED"/>
    <property type="match status" value="1"/>
</dbReference>
<dbReference type="InterPro" id="IPR058637">
    <property type="entry name" value="YknX-like_C"/>
</dbReference>
<feature type="domain" description="YknX-like C-terminal permuted SH3-like" evidence="7">
    <location>
        <begin position="315"/>
        <end position="383"/>
    </location>
</feature>
<keyword evidence="9" id="KW-1185">Reference proteome</keyword>
<dbReference type="GO" id="GO:0030313">
    <property type="term" value="C:cell envelope"/>
    <property type="evidence" value="ECO:0007669"/>
    <property type="project" value="UniProtKB-SubCell"/>
</dbReference>
<reference evidence="8 9" key="1">
    <citation type="submission" date="2012-02" db="EMBL/GenBank/DDBJ databases">
        <title>Whole genome shotgun sequence of Escherichia hermannii NBRC 105704.</title>
        <authorList>
            <person name="Yoshida I."/>
            <person name="Hosoyama A."/>
            <person name="Tsuchikane K."/>
            <person name="Katsumata H."/>
            <person name="Yamazaki S."/>
            <person name="Fujita N."/>
        </authorList>
    </citation>
    <scope>NUCLEOTIDE SEQUENCE [LARGE SCALE GENOMIC DNA]</scope>
    <source>
        <strain evidence="8 9">NBRC 105704</strain>
    </source>
</reference>
<dbReference type="NCBIfam" id="TIGR01730">
    <property type="entry name" value="RND_mfp"/>
    <property type="match status" value="1"/>
</dbReference>
<proteinExistence type="inferred from homology"/>
<feature type="coiled-coil region" evidence="3">
    <location>
        <begin position="117"/>
        <end position="175"/>
    </location>
</feature>
<evidence type="ECO:0000256" key="1">
    <source>
        <dbReference type="ARBA" id="ARBA00004519"/>
    </source>
</evidence>
<dbReference type="Pfam" id="PF25989">
    <property type="entry name" value="YknX_C"/>
    <property type="match status" value="1"/>
</dbReference>
<evidence type="ECO:0000256" key="2">
    <source>
        <dbReference type="ARBA" id="ARBA00009477"/>
    </source>
</evidence>
<dbReference type="AlphaFoldDB" id="H5V4Y0"/>
<feature type="domain" description="Multidrug resistance protein MdtA-like barrel-sandwich hybrid" evidence="5">
    <location>
        <begin position="77"/>
        <end position="219"/>
    </location>
</feature>
<dbReference type="EMBL" id="BAFF01000011">
    <property type="protein sequence ID" value="GAB53038.1"/>
    <property type="molecule type" value="Genomic_DNA"/>
</dbReference>
<dbReference type="InterPro" id="IPR058626">
    <property type="entry name" value="MdtA-like_b-barrel"/>
</dbReference>
<evidence type="ECO:0000256" key="3">
    <source>
        <dbReference type="SAM" id="Coils"/>
    </source>
</evidence>
<keyword evidence="3" id="KW-0175">Coiled coil</keyword>
<evidence type="ECO:0000259" key="6">
    <source>
        <dbReference type="Pfam" id="PF25944"/>
    </source>
</evidence>
<dbReference type="GO" id="GO:0022857">
    <property type="term" value="F:transmembrane transporter activity"/>
    <property type="evidence" value="ECO:0007669"/>
    <property type="project" value="InterPro"/>
</dbReference>
<dbReference type="InterPro" id="IPR058625">
    <property type="entry name" value="MdtA-like_BSH"/>
</dbReference>
<dbReference type="GO" id="GO:0046677">
    <property type="term" value="P:response to antibiotic"/>
    <property type="evidence" value="ECO:0007669"/>
    <property type="project" value="TreeGrafter"/>
</dbReference>
<dbReference type="PROSITE" id="PS51257">
    <property type="entry name" value="PROKAR_LIPOPROTEIN"/>
    <property type="match status" value="1"/>
</dbReference>
<dbReference type="InterPro" id="IPR006143">
    <property type="entry name" value="RND_pump_MFP"/>
</dbReference>
<dbReference type="Proteomes" id="UP000010297">
    <property type="component" value="Unassembled WGS sequence"/>
</dbReference>
<gene>
    <name evidence="8" type="primary">acrE</name>
    <name evidence="8" type="ORF">EH105704_11_00350</name>
</gene>
<dbReference type="Gene3D" id="1.10.287.470">
    <property type="entry name" value="Helix hairpin bin"/>
    <property type="match status" value="1"/>
</dbReference>
<dbReference type="Gene3D" id="2.40.30.170">
    <property type="match status" value="1"/>
</dbReference>
<organism evidence="8 9">
    <name type="scientific">Atlantibacter hermannii NBRC 105704</name>
    <dbReference type="NCBI Taxonomy" id="1115512"/>
    <lineage>
        <taxon>Bacteria</taxon>
        <taxon>Pseudomonadati</taxon>
        <taxon>Pseudomonadota</taxon>
        <taxon>Gammaproteobacteria</taxon>
        <taxon>Enterobacterales</taxon>
        <taxon>Enterobacteriaceae</taxon>
        <taxon>Atlantibacter</taxon>
    </lineage>
</organism>
<comment type="subcellular location">
    <subcellularLocation>
        <location evidence="1">Cell inner membrane</location>
        <topology evidence="1">Lipid-anchor</topology>
    </subcellularLocation>
</comment>